<keyword evidence="2" id="KW-1133">Transmembrane helix</keyword>
<dbReference type="Proteomes" id="UP000054988">
    <property type="component" value="Unassembled WGS sequence"/>
</dbReference>
<dbReference type="AlphaFoldDB" id="A0A0W0FLE8"/>
<proteinExistence type="predicted"/>
<keyword evidence="2" id="KW-0472">Membrane</keyword>
<evidence type="ECO:0000256" key="1">
    <source>
        <dbReference type="SAM" id="MobiDB-lite"/>
    </source>
</evidence>
<feature type="region of interest" description="Disordered" evidence="1">
    <location>
        <begin position="1"/>
        <end position="26"/>
    </location>
</feature>
<dbReference type="eggNOG" id="ENOG502SGYI">
    <property type="taxonomic scope" value="Eukaryota"/>
</dbReference>
<sequence length="206" mass="22710">MNSYEMKEVSSNAKEQTSSSSDSPHSEAMDNTTSLWTWAAALLFTLLAALFSIFPQFLLFISHTSTSPDVERRTELTPLELFLATHFGIWLVTFAISLILNIPSQSPFQTAGNNQGHPLLMPSTIASLFTAFLSYNTKSVGSLAPIYCVFTGISGIWGLWVVVFGSTVRRSKTTGADKHTSTFIFGNKTAASQQKKRWLKEQKKAS</sequence>
<gene>
    <name evidence="3" type="ORF">WG66_10333</name>
</gene>
<evidence type="ECO:0000313" key="3">
    <source>
        <dbReference type="EMBL" id="KTB37163.1"/>
    </source>
</evidence>
<evidence type="ECO:0000313" key="4">
    <source>
        <dbReference type="Proteomes" id="UP000054988"/>
    </source>
</evidence>
<protein>
    <recommendedName>
        <fullName evidence="5">Transmembrane protein</fullName>
    </recommendedName>
</protein>
<evidence type="ECO:0000256" key="2">
    <source>
        <dbReference type="SAM" id="Phobius"/>
    </source>
</evidence>
<feature type="transmembrane region" description="Helical" evidence="2">
    <location>
        <begin position="143"/>
        <end position="164"/>
    </location>
</feature>
<evidence type="ECO:0008006" key="5">
    <source>
        <dbReference type="Google" id="ProtNLM"/>
    </source>
</evidence>
<reference evidence="3 4" key="1">
    <citation type="submission" date="2015-12" db="EMBL/GenBank/DDBJ databases">
        <title>Draft genome sequence of Moniliophthora roreri, the causal agent of frosty pod rot of cacao.</title>
        <authorList>
            <person name="Aime M.C."/>
            <person name="Diaz-Valderrama J.R."/>
            <person name="Kijpornyongpan T."/>
            <person name="Phillips-Mora W."/>
        </authorList>
    </citation>
    <scope>NUCLEOTIDE SEQUENCE [LARGE SCALE GENOMIC DNA]</scope>
    <source>
        <strain evidence="3 4">MCA 2952</strain>
    </source>
</reference>
<comment type="caution">
    <text evidence="3">The sequence shown here is derived from an EMBL/GenBank/DDBJ whole genome shotgun (WGS) entry which is preliminary data.</text>
</comment>
<dbReference type="PANTHER" id="PTHR39605">
    <property type="entry name" value="MAJOR FACILITATOR SUPERFAMILY (MFS) PROFILE DOMAIN-CONTAINING PROTEIN"/>
    <property type="match status" value="1"/>
</dbReference>
<organism evidence="3 4">
    <name type="scientific">Moniliophthora roreri</name>
    <name type="common">Frosty pod rot fungus</name>
    <name type="synonym">Monilia roreri</name>
    <dbReference type="NCBI Taxonomy" id="221103"/>
    <lineage>
        <taxon>Eukaryota</taxon>
        <taxon>Fungi</taxon>
        <taxon>Dikarya</taxon>
        <taxon>Basidiomycota</taxon>
        <taxon>Agaricomycotina</taxon>
        <taxon>Agaricomycetes</taxon>
        <taxon>Agaricomycetidae</taxon>
        <taxon>Agaricales</taxon>
        <taxon>Marasmiineae</taxon>
        <taxon>Marasmiaceae</taxon>
        <taxon>Moniliophthora</taxon>
    </lineage>
</organism>
<dbReference type="EMBL" id="LATX01001869">
    <property type="protein sequence ID" value="KTB37163.1"/>
    <property type="molecule type" value="Genomic_DNA"/>
</dbReference>
<accession>A0A0W0FLE8</accession>
<feature type="transmembrane region" description="Helical" evidence="2">
    <location>
        <begin position="81"/>
        <end position="99"/>
    </location>
</feature>
<feature type="transmembrane region" description="Helical" evidence="2">
    <location>
        <begin position="35"/>
        <end position="61"/>
    </location>
</feature>
<feature type="compositionally biased region" description="Polar residues" evidence="1">
    <location>
        <begin position="9"/>
        <end position="23"/>
    </location>
</feature>
<keyword evidence="2" id="KW-0812">Transmembrane</keyword>
<dbReference type="PANTHER" id="PTHR39605:SF1">
    <property type="entry name" value="MAJOR FACILITATOR SUPERFAMILY (MFS) PROFILE DOMAIN-CONTAINING PROTEIN"/>
    <property type="match status" value="1"/>
</dbReference>
<feature type="transmembrane region" description="Helical" evidence="2">
    <location>
        <begin position="119"/>
        <end position="137"/>
    </location>
</feature>
<name>A0A0W0FLE8_MONRR</name>